<evidence type="ECO:0000259" key="3">
    <source>
        <dbReference type="Pfam" id="PF20235"/>
    </source>
</evidence>
<accession>M8BAA2</accession>
<name>M8BAA2_AEGTA</name>
<feature type="region of interest" description="Disordered" evidence="1">
    <location>
        <begin position="21"/>
        <end position="52"/>
    </location>
</feature>
<feature type="domain" description="DUF3615" evidence="2">
    <location>
        <begin position="412"/>
        <end position="518"/>
    </location>
</feature>
<proteinExistence type="predicted"/>
<feature type="domain" description="PIR2-like helical" evidence="3">
    <location>
        <begin position="246"/>
        <end position="296"/>
    </location>
</feature>
<dbReference type="Pfam" id="PF12274">
    <property type="entry name" value="DUF3615"/>
    <property type="match status" value="1"/>
</dbReference>
<dbReference type="AlphaFoldDB" id="M8BAA2"/>
<dbReference type="PANTHER" id="PTHR33120">
    <property type="entry name" value="EXPRESSED PROTEIN-RELATED"/>
    <property type="match status" value="1"/>
</dbReference>
<sequence length="618" mass="68600">MALVSNPGDPALRIYGPNIYSGYPSPEEDSESSVVRHSRKRERWRDREDAPQEDLERRSLDGLVVFLTRLFPNLAEGLAVRYLRLAKADALIAACAVASDHGIKWFHDCEAAPALINTALKCAGLAAGHPDADRLVHAWRNVSSRVDDALSLLDLLRESQSQRRRSHVVRDLASMVNEGPPQAREVAVRCAWQLAEASLRRHPRSMPQPDNDLPNRTLQDTIHGFYLEALARLPAGPGFHRSLLNVIGTRSLHRVENRSLYGLASFLCTRYHGFGFHQAVRRLLEADANLLLADPNLDPAAAPLRHVQEAQNPPDAGLREAFLAAATAACHPNPDAQAKLLTSCKEMLGPAMSLLRPGCGKLSSHDFQRLARLLSPESTYDHESETALPPVSLKSYPLADLADLYTVVSKGVNTLLNRYQQMPNGDPSYELHTICGVNDRVGGPAQWPPHECGRCHVNFLATPKSPSGGAGDPTLFFAEIHSDGTYDSFCCPVALPLPCAAQIRCVYCEAMGTRIVHPVTIDFRGRDSEFEMLARQKDPCQREEATLRIINHRRLMAENVHCKEKEDILYDGVDGHKNKFDNQSRIFVVKFGCAALRCTKPEENWFAAESSWVFQNVE</sequence>
<protein>
    <submittedName>
        <fullName evidence="4">Uncharacterized protein</fullName>
    </submittedName>
</protein>
<reference evidence="4" key="1">
    <citation type="submission" date="2015-06" db="UniProtKB">
        <authorList>
            <consortium name="EnsemblPlants"/>
        </authorList>
    </citation>
    <scope>IDENTIFICATION</scope>
</reference>
<feature type="domain" description="PIR2-like helical" evidence="3">
    <location>
        <begin position="51"/>
        <end position="96"/>
    </location>
</feature>
<evidence type="ECO:0000256" key="1">
    <source>
        <dbReference type="SAM" id="MobiDB-lite"/>
    </source>
</evidence>
<organism evidence="4">
    <name type="scientific">Aegilops tauschii</name>
    <name type="common">Tausch's goatgrass</name>
    <name type="synonym">Aegilops squarrosa</name>
    <dbReference type="NCBI Taxonomy" id="37682"/>
    <lineage>
        <taxon>Eukaryota</taxon>
        <taxon>Viridiplantae</taxon>
        <taxon>Streptophyta</taxon>
        <taxon>Embryophyta</taxon>
        <taxon>Tracheophyta</taxon>
        <taxon>Spermatophyta</taxon>
        <taxon>Magnoliopsida</taxon>
        <taxon>Liliopsida</taxon>
        <taxon>Poales</taxon>
        <taxon>Poaceae</taxon>
        <taxon>BOP clade</taxon>
        <taxon>Pooideae</taxon>
        <taxon>Triticodae</taxon>
        <taxon>Triticeae</taxon>
        <taxon>Triticinae</taxon>
        <taxon>Aegilops</taxon>
    </lineage>
</organism>
<dbReference type="InterPro" id="IPR022059">
    <property type="entry name" value="DUF3615"/>
</dbReference>
<dbReference type="Pfam" id="PF20235">
    <property type="entry name" value="PIR2-like_helical"/>
    <property type="match status" value="2"/>
</dbReference>
<dbReference type="InterPro" id="IPR046527">
    <property type="entry name" value="PIR2-like_helical"/>
</dbReference>
<dbReference type="EnsemblPlants" id="EMT10585">
    <property type="protein sequence ID" value="EMT10585"/>
    <property type="gene ID" value="F775_13398"/>
</dbReference>
<dbReference type="PANTHER" id="PTHR33120:SF47">
    <property type="entry name" value="OS05G0571400 PROTEIN"/>
    <property type="match status" value="1"/>
</dbReference>
<feature type="compositionally biased region" description="Basic and acidic residues" evidence="1">
    <location>
        <begin position="43"/>
        <end position="52"/>
    </location>
</feature>
<evidence type="ECO:0000313" key="4">
    <source>
        <dbReference type="EnsemblPlants" id="EMT10585"/>
    </source>
</evidence>
<evidence type="ECO:0000259" key="2">
    <source>
        <dbReference type="Pfam" id="PF12274"/>
    </source>
</evidence>